<dbReference type="InterPro" id="IPR029044">
    <property type="entry name" value="Nucleotide-diphossugar_trans"/>
</dbReference>
<dbReference type="PANTHER" id="PTHR43685:SF3">
    <property type="entry name" value="SLR2126 PROTEIN"/>
    <property type="match status" value="1"/>
</dbReference>
<proteinExistence type="predicted"/>
<protein>
    <submittedName>
        <fullName evidence="3">Glycosyl transferase</fullName>
    </submittedName>
</protein>
<dbReference type="EMBL" id="BKZW01000003">
    <property type="protein sequence ID" value="GER91107.1"/>
    <property type="molecule type" value="Genomic_DNA"/>
</dbReference>
<dbReference type="CDD" id="cd00761">
    <property type="entry name" value="Glyco_tranf_GTA_type"/>
    <property type="match status" value="1"/>
</dbReference>
<dbReference type="Gene3D" id="3.90.550.10">
    <property type="entry name" value="Spore Coat Polysaccharide Biosynthesis Protein SpsA, Chain A"/>
    <property type="match status" value="1"/>
</dbReference>
<dbReference type="GO" id="GO:0016740">
    <property type="term" value="F:transferase activity"/>
    <property type="evidence" value="ECO:0007669"/>
    <property type="project" value="UniProtKB-KW"/>
</dbReference>
<reference evidence="3 4" key="1">
    <citation type="submission" date="2019-10" db="EMBL/GenBank/DDBJ databases">
        <title>Dictyobacter vulcani sp. nov., within the class Ktedonobacteria, isolated from soil of volcanic Mt. Zao.</title>
        <authorList>
            <person name="Zheng Y."/>
            <person name="Wang C.M."/>
            <person name="Sakai Y."/>
            <person name="Abe K."/>
            <person name="Yokota A."/>
            <person name="Yabe S."/>
        </authorList>
    </citation>
    <scope>NUCLEOTIDE SEQUENCE [LARGE SCALE GENOMIC DNA]</scope>
    <source>
        <strain evidence="3 4">W12</strain>
    </source>
</reference>
<keyword evidence="3" id="KW-0808">Transferase</keyword>
<name>A0A5J4KX45_9CHLR</name>
<feature type="transmembrane region" description="Helical" evidence="1">
    <location>
        <begin position="222"/>
        <end position="255"/>
    </location>
</feature>
<dbReference type="SUPFAM" id="SSF53448">
    <property type="entry name" value="Nucleotide-diphospho-sugar transferases"/>
    <property type="match status" value="1"/>
</dbReference>
<keyword evidence="1" id="KW-0472">Membrane</keyword>
<sequence length="305" mass="34727">MRALLSLDYDPAEYEILIADDANSAVTRQQVEDCARSAELMGHTVRYLAITGSVHGPAAARNAGWRQAQADIIAFTDDDCIAELNWLRAGVAAFVDDVVGVSGKIVVPLQHEYTEYEYKASLLSQAEFVTANCFYRRSALQQVGGFDERFRVACCEDRDLFFTLLEHNLICVKALEAVILHPVRPTHRGSSLRQQQKSFYQALLFKKHPALYRQRIQPTPPWNYYCILGVLLLLILGIVAKLWLLAGIALCAWLYMIARLCIQRLQKTSRKPEHVFEMIITSTLIPPLSLFWRWLGMLRFGVFYL</sequence>
<evidence type="ECO:0000259" key="2">
    <source>
        <dbReference type="Pfam" id="PF00535"/>
    </source>
</evidence>
<keyword evidence="4" id="KW-1185">Reference proteome</keyword>
<dbReference type="Proteomes" id="UP000326912">
    <property type="component" value="Unassembled WGS sequence"/>
</dbReference>
<evidence type="ECO:0000313" key="4">
    <source>
        <dbReference type="Proteomes" id="UP000326912"/>
    </source>
</evidence>
<dbReference type="AlphaFoldDB" id="A0A5J4KX45"/>
<evidence type="ECO:0000313" key="3">
    <source>
        <dbReference type="EMBL" id="GER91107.1"/>
    </source>
</evidence>
<comment type="caution">
    <text evidence="3">The sequence shown here is derived from an EMBL/GenBank/DDBJ whole genome shotgun (WGS) entry which is preliminary data.</text>
</comment>
<keyword evidence="1" id="KW-1133">Transmembrane helix</keyword>
<feature type="domain" description="Glycosyltransferase 2-like" evidence="2">
    <location>
        <begin position="10"/>
        <end position="121"/>
    </location>
</feature>
<feature type="transmembrane region" description="Helical" evidence="1">
    <location>
        <begin position="275"/>
        <end position="295"/>
    </location>
</feature>
<organism evidence="3 4">
    <name type="scientific">Dictyobacter vulcani</name>
    <dbReference type="NCBI Taxonomy" id="2607529"/>
    <lineage>
        <taxon>Bacteria</taxon>
        <taxon>Bacillati</taxon>
        <taxon>Chloroflexota</taxon>
        <taxon>Ktedonobacteria</taxon>
        <taxon>Ktedonobacterales</taxon>
        <taxon>Dictyobacteraceae</taxon>
        <taxon>Dictyobacter</taxon>
    </lineage>
</organism>
<dbReference type="InterPro" id="IPR050834">
    <property type="entry name" value="Glycosyltransf_2"/>
</dbReference>
<keyword evidence="1" id="KW-0812">Transmembrane</keyword>
<accession>A0A5J4KX45</accession>
<dbReference type="PANTHER" id="PTHR43685">
    <property type="entry name" value="GLYCOSYLTRANSFERASE"/>
    <property type="match status" value="1"/>
</dbReference>
<dbReference type="InterPro" id="IPR001173">
    <property type="entry name" value="Glyco_trans_2-like"/>
</dbReference>
<gene>
    <name evidence="3" type="ORF">KDW_52690</name>
</gene>
<dbReference type="Pfam" id="PF00535">
    <property type="entry name" value="Glycos_transf_2"/>
    <property type="match status" value="1"/>
</dbReference>
<evidence type="ECO:0000256" key="1">
    <source>
        <dbReference type="SAM" id="Phobius"/>
    </source>
</evidence>